<dbReference type="EMBL" id="JAERWL010000008">
    <property type="protein sequence ID" value="MBM9476805.1"/>
    <property type="molecule type" value="Genomic_DNA"/>
</dbReference>
<dbReference type="PANTHER" id="PTHR23132">
    <property type="entry name" value="D-ALANINE--D-ALANINE LIGASE"/>
    <property type="match status" value="1"/>
</dbReference>
<feature type="binding site" evidence="12">
    <location>
        <position position="278"/>
    </location>
    <ligand>
        <name>Mg(2+)</name>
        <dbReference type="ChEBI" id="CHEBI:18420"/>
        <label>2</label>
    </ligand>
</feature>
<evidence type="ECO:0000256" key="7">
    <source>
        <dbReference type="ARBA" id="ARBA00022960"/>
    </source>
</evidence>
<evidence type="ECO:0000256" key="4">
    <source>
        <dbReference type="ARBA" id="ARBA00022598"/>
    </source>
</evidence>
<dbReference type="Gene3D" id="3.30.1490.20">
    <property type="entry name" value="ATP-grasp fold, A domain"/>
    <property type="match status" value="1"/>
</dbReference>
<keyword evidence="12" id="KW-0460">Magnesium</keyword>
<feature type="binding site" evidence="12">
    <location>
        <position position="276"/>
    </location>
    <ligand>
        <name>Mg(2+)</name>
        <dbReference type="ChEBI" id="CHEBI:18420"/>
        <label>1</label>
    </ligand>
</feature>
<keyword evidence="4 10" id="KW-0436">Ligase</keyword>
<dbReference type="GO" id="GO:0008716">
    <property type="term" value="F:D-alanine-D-alanine ligase activity"/>
    <property type="evidence" value="ECO:0007669"/>
    <property type="project" value="UniProtKB-UniRule"/>
</dbReference>
<comment type="function">
    <text evidence="10">Cell wall formation.</text>
</comment>
<feature type="active site" evidence="11">
    <location>
        <position position="152"/>
    </location>
</feature>
<evidence type="ECO:0000256" key="12">
    <source>
        <dbReference type="PIRSR" id="PIRSR039102-3"/>
    </source>
</evidence>
<comment type="caution">
    <text evidence="15">The sequence shown here is derived from an EMBL/GenBank/DDBJ whole genome shotgun (WGS) entry which is preliminary data.</text>
</comment>
<comment type="cofactor">
    <cofactor evidence="12">
        <name>Mg(2+)</name>
        <dbReference type="ChEBI" id="CHEBI:18420"/>
    </cofactor>
    <cofactor evidence="12">
        <name>Mn(2+)</name>
        <dbReference type="ChEBI" id="CHEBI:29035"/>
    </cofactor>
    <text evidence="12">Binds 2 magnesium or manganese ions per subunit.</text>
</comment>
<dbReference type="PROSITE" id="PS50975">
    <property type="entry name" value="ATP_GRASP"/>
    <property type="match status" value="1"/>
</dbReference>
<comment type="similarity">
    <text evidence="2 10">Belongs to the D-alanine--D-alanine ligase family.</text>
</comment>
<dbReference type="RefSeq" id="WP_205256906.1">
    <property type="nucleotide sequence ID" value="NZ_BAAAPV010000004.1"/>
</dbReference>
<dbReference type="Pfam" id="PF07478">
    <property type="entry name" value="Dala_Dala_lig_C"/>
    <property type="match status" value="1"/>
</dbReference>
<evidence type="ECO:0000256" key="3">
    <source>
        <dbReference type="ARBA" id="ARBA00022490"/>
    </source>
</evidence>
<keyword evidence="12" id="KW-0464">Manganese</keyword>
<comment type="pathway">
    <text evidence="10">Cell wall biogenesis; peptidoglycan biosynthesis.</text>
</comment>
<dbReference type="SUPFAM" id="SSF52440">
    <property type="entry name" value="PreATP-grasp domain"/>
    <property type="match status" value="1"/>
</dbReference>
<dbReference type="InterPro" id="IPR005905">
    <property type="entry name" value="D_ala_D_ala"/>
</dbReference>
<feature type="binding site" evidence="12">
    <location>
        <position position="276"/>
    </location>
    <ligand>
        <name>Mg(2+)</name>
        <dbReference type="ChEBI" id="CHEBI:18420"/>
        <label>2</label>
    </ligand>
</feature>
<keyword evidence="6 13" id="KW-0067">ATP-binding</keyword>
<protein>
    <recommendedName>
        <fullName evidence="10">D-alanine--D-alanine ligase</fullName>
        <ecNumber evidence="10">6.3.2.4</ecNumber>
    </recommendedName>
    <alternativeName>
        <fullName evidence="10">D-Ala-D-Ala ligase</fullName>
    </alternativeName>
    <alternativeName>
        <fullName evidence="10">D-alanylalanine synthetase</fullName>
    </alternativeName>
</protein>
<dbReference type="PANTHER" id="PTHR23132:SF23">
    <property type="entry name" value="D-ALANINE--D-ALANINE LIGASE B"/>
    <property type="match status" value="1"/>
</dbReference>
<keyword evidence="8 10" id="KW-0573">Peptidoglycan synthesis</keyword>
<sequence>MSQPHVMVLAGGLTHEREVSLRSGSRIAEALRRHGVEVTIRDADAHLLPWMAEHRPDAAVIALHGGRGENGAIQSILEMARLPYLGTDSSNCRLAWNKPTAKDLIHRAGLPTPKWFTLAHDTFRDLGAGAVIDLLVGHLGLPIMVKPHNGGSALGAVAVHDAADMPAAFVSAFAYGDVVVVEQFVPGTELAITVVEDENGPRALPAVEIVPTSGVFDYEARYTAGFTTYHTPARVSDEIAGQAADLALAAHRLLGLRDFSRTDAIVDAAGVVQFLEVNVSPGLTETSLLPMAVQEAGLELGAVYRDLVLRAIGRDSAATG</sequence>
<evidence type="ECO:0000256" key="11">
    <source>
        <dbReference type="PIRSR" id="PIRSR039102-1"/>
    </source>
</evidence>
<dbReference type="EC" id="6.3.2.4" evidence="10"/>
<feature type="domain" description="ATP-grasp" evidence="14">
    <location>
        <begin position="102"/>
        <end position="309"/>
    </location>
</feature>
<feature type="active site" evidence="11">
    <location>
        <position position="287"/>
    </location>
</feature>
<keyword evidence="9 10" id="KW-0961">Cell wall biogenesis/degradation</keyword>
<dbReference type="InterPro" id="IPR013815">
    <property type="entry name" value="ATP_grasp_subdomain_1"/>
</dbReference>
<evidence type="ECO:0000259" key="14">
    <source>
        <dbReference type="PROSITE" id="PS50975"/>
    </source>
</evidence>
<keyword evidence="16" id="KW-1185">Reference proteome</keyword>
<dbReference type="PROSITE" id="PS00843">
    <property type="entry name" value="DALA_DALA_LIGASE_1"/>
    <property type="match status" value="1"/>
</dbReference>
<dbReference type="NCBIfam" id="NF002378">
    <property type="entry name" value="PRK01372.1"/>
    <property type="match status" value="1"/>
</dbReference>
<gene>
    <name evidence="10" type="primary">ddl</name>
    <name evidence="15" type="ORF">JL107_10140</name>
</gene>
<evidence type="ECO:0000313" key="15">
    <source>
        <dbReference type="EMBL" id="MBM9476805.1"/>
    </source>
</evidence>
<dbReference type="GO" id="GO:0071555">
    <property type="term" value="P:cell wall organization"/>
    <property type="evidence" value="ECO:0007669"/>
    <property type="project" value="UniProtKB-KW"/>
</dbReference>
<dbReference type="SUPFAM" id="SSF56059">
    <property type="entry name" value="Glutathione synthetase ATP-binding domain-like"/>
    <property type="match status" value="1"/>
</dbReference>
<evidence type="ECO:0000256" key="9">
    <source>
        <dbReference type="ARBA" id="ARBA00023316"/>
    </source>
</evidence>
<dbReference type="GO" id="GO:0046872">
    <property type="term" value="F:metal ion binding"/>
    <property type="evidence" value="ECO:0007669"/>
    <property type="project" value="UniProtKB-KW"/>
</dbReference>
<keyword evidence="5 13" id="KW-0547">Nucleotide-binding</keyword>
<accession>A0A939C2P9</accession>
<evidence type="ECO:0000256" key="10">
    <source>
        <dbReference type="HAMAP-Rule" id="MF_00047"/>
    </source>
</evidence>
<dbReference type="AlphaFoldDB" id="A0A939C2P9"/>
<keyword evidence="3 10" id="KW-0963">Cytoplasm</keyword>
<feature type="binding site" evidence="12">
    <location>
        <position position="263"/>
    </location>
    <ligand>
        <name>Mg(2+)</name>
        <dbReference type="ChEBI" id="CHEBI:18420"/>
        <label>1</label>
    </ligand>
</feature>
<dbReference type="InterPro" id="IPR000291">
    <property type="entry name" value="D-Ala_lig_Van_CS"/>
</dbReference>
<dbReference type="InterPro" id="IPR016185">
    <property type="entry name" value="PreATP-grasp_dom_sf"/>
</dbReference>
<reference evidence="15" key="1">
    <citation type="submission" date="2021-01" db="EMBL/GenBank/DDBJ databases">
        <title>KCTC 19127 draft genome.</title>
        <authorList>
            <person name="An D."/>
        </authorList>
    </citation>
    <scope>NUCLEOTIDE SEQUENCE</scope>
    <source>
        <strain evidence="15">KCTC 19127</strain>
    </source>
</reference>
<keyword evidence="7 10" id="KW-0133">Cell shape</keyword>
<dbReference type="GO" id="GO:0009252">
    <property type="term" value="P:peptidoglycan biosynthetic process"/>
    <property type="evidence" value="ECO:0007669"/>
    <property type="project" value="UniProtKB-UniRule"/>
</dbReference>
<evidence type="ECO:0000256" key="13">
    <source>
        <dbReference type="PROSITE-ProRule" id="PRU00409"/>
    </source>
</evidence>
<dbReference type="GO" id="GO:0008360">
    <property type="term" value="P:regulation of cell shape"/>
    <property type="evidence" value="ECO:0007669"/>
    <property type="project" value="UniProtKB-KW"/>
</dbReference>
<comment type="catalytic activity">
    <reaction evidence="10">
        <text>2 D-alanine + ATP = D-alanyl-D-alanine + ADP + phosphate + H(+)</text>
        <dbReference type="Rhea" id="RHEA:11224"/>
        <dbReference type="ChEBI" id="CHEBI:15378"/>
        <dbReference type="ChEBI" id="CHEBI:30616"/>
        <dbReference type="ChEBI" id="CHEBI:43474"/>
        <dbReference type="ChEBI" id="CHEBI:57416"/>
        <dbReference type="ChEBI" id="CHEBI:57822"/>
        <dbReference type="ChEBI" id="CHEBI:456216"/>
        <dbReference type="EC" id="6.3.2.4"/>
    </reaction>
</comment>
<evidence type="ECO:0000256" key="2">
    <source>
        <dbReference type="ARBA" id="ARBA00010871"/>
    </source>
</evidence>
<dbReference type="Proteomes" id="UP000663801">
    <property type="component" value="Unassembled WGS sequence"/>
</dbReference>
<organism evidence="15 16">
    <name type="scientific">Nakamurella flavida</name>
    <dbReference type="NCBI Taxonomy" id="363630"/>
    <lineage>
        <taxon>Bacteria</taxon>
        <taxon>Bacillati</taxon>
        <taxon>Actinomycetota</taxon>
        <taxon>Actinomycetes</taxon>
        <taxon>Nakamurellales</taxon>
        <taxon>Nakamurellaceae</taxon>
        <taxon>Nakamurella</taxon>
    </lineage>
</organism>
<name>A0A939C2P9_9ACTN</name>
<proteinExistence type="inferred from homology"/>
<evidence type="ECO:0000313" key="16">
    <source>
        <dbReference type="Proteomes" id="UP000663801"/>
    </source>
</evidence>
<feature type="active site" evidence="11">
    <location>
        <position position="16"/>
    </location>
</feature>
<dbReference type="InterPro" id="IPR011761">
    <property type="entry name" value="ATP-grasp"/>
</dbReference>
<dbReference type="GO" id="GO:0005524">
    <property type="term" value="F:ATP binding"/>
    <property type="evidence" value="ECO:0007669"/>
    <property type="project" value="UniProtKB-UniRule"/>
</dbReference>
<dbReference type="HAMAP" id="MF_00047">
    <property type="entry name" value="Dala_Dala_lig"/>
    <property type="match status" value="1"/>
</dbReference>
<evidence type="ECO:0000256" key="8">
    <source>
        <dbReference type="ARBA" id="ARBA00022984"/>
    </source>
</evidence>
<keyword evidence="12" id="KW-0479">Metal-binding</keyword>
<comment type="subcellular location">
    <subcellularLocation>
        <location evidence="1 10">Cytoplasm</location>
    </subcellularLocation>
</comment>
<dbReference type="PIRSF" id="PIRSF039102">
    <property type="entry name" value="Ddl/VanB"/>
    <property type="match status" value="1"/>
</dbReference>
<dbReference type="GO" id="GO:0005737">
    <property type="term" value="C:cytoplasm"/>
    <property type="evidence" value="ECO:0007669"/>
    <property type="project" value="UniProtKB-SubCell"/>
</dbReference>
<dbReference type="Gene3D" id="3.40.50.20">
    <property type="match status" value="1"/>
</dbReference>
<dbReference type="Gene3D" id="3.30.470.20">
    <property type="entry name" value="ATP-grasp fold, B domain"/>
    <property type="match status" value="1"/>
</dbReference>
<evidence type="ECO:0000256" key="6">
    <source>
        <dbReference type="ARBA" id="ARBA00022840"/>
    </source>
</evidence>
<evidence type="ECO:0000256" key="1">
    <source>
        <dbReference type="ARBA" id="ARBA00004496"/>
    </source>
</evidence>
<dbReference type="InterPro" id="IPR011095">
    <property type="entry name" value="Dala_Dala_lig_C"/>
</dbReference>
<evidence type="ECO:0000256" key="5">
    <source>
        <dbReference type="ARBA" id="ARBA00022741"/>
    </source>
</evidence>